<evidence type="ECO:0000256" key="3">
    <source>
        <dbReference type="ARBA" id="ARBA00022741"/>
    </source>
</evidence>
<comment type="subcellular location">
    <subcellularLocation>
        <location evidence="1">Membrane</location>
    </subcellularLocation>
</comment>
<reference evidence="10" key="1">
    <citation type="journal article" date="2023" name="Mol. Biol. Evol.">
        <title>Third-Generation Sequencing Reveals the Adaptive Role of the Epigenome in Three Deep-Sea Polychaetes.</title>
        <authorList>
            <person name="Perez M."/>
            <person name="Aroh O."/>
            <person name="Sun Y."/>
            <person name="Lan Y."/>
            <person name="Juniper S.K."/>
            <person name="Young C.R."/>
            <person name="Angers B."/>
            <person name="Qian P.Y."/>
        </authorList>
    </citation>
    <scope>NUCLEOTIDE SEQUENCE</scope>
    <source>
        <strain evidence="10">R07B-5</strain>
    </source>
</reference>
<dbReference type="PANTHER" id="PTHR11920:SF335">
    <property type="entry name" value="GUANYLATE CYCLASE"/>
    <property type="match status" value="1"/>
</dbReference>
<evidence type="ECO:0000256" key="4">
    <source>
        <dbReference type="ARBA" id="ARBA00022989"/>
    </source>
</evidence>
<dbReference type="GO" id="GO:0004016">
    <property type="term" value="F:adenylate cyclase activity"/>
    <property type="evidence" value="ECO:0007669"/>
    <property type="project" value="TreeGrafter"/>
</dbReference>
<dbReference type="GO" id="GO:0005886">
    <property type="term" value="C:plasma membrane"/>
    <property type="evidence" value="ECO:0007669"/>
    <property type="project" value="TreeGrafter"/>
</dbReference>
<evidence type="ECO:0000256" key="6">
    <source>
        <dbReference type="ARBA" id="ARBA00023239"/>
    </source>
</evidence>
<feature type="region of interest" description="Disordered" evidence="7">
    <location>
        <begin position="554"/>
        <end position="707"/>
    </location>
</feature>
<protein>
    <recommendedName>
        <fullName evidence="9">Guanylate cyclase domain-containing protein</fullName>
    </recommendedName>
</protein>
<dbReference type="GO" id="GO:0004383">
    <property type="term" value="F:guanylate cyclase activity"/>
    <property type="evidence" value="ECO:0007669"/>
    <property type="project" value="TreeGrafter"/>
</dbReference>
<proteinExistence type="predicted"/>
<feature type="transmembrane region" description="Helical" evidence="8">
    <location>
        <begin position="93"/>
        <end position="117"/>
    </location>
</feature>
<feature type="compositionally biased region" description="Polar residues" evidence="7">
    <location>
        <begin position="607"/>
        <end position="617"/>
    </location>
</feature>
<dbReference type="GO" id="GO:0035556">
    <property type="term" value="P:intracellular signal transduction"/>
    <property type="evidence" value="ECO:0007669"/>
    <property type="project" value="InterPro"/>
</dbReference>
<organism evidence="10 11">
    <name type="scientific">Ridgeia piscesae</name>
    <name type="common">Tubeworm</name>
    <dbReference type="NCBI Taxonomy" id="27915"/>
    <lineage>
        <taxon>Eukaryota</taxon>
        <taxon>Metazoa</taxon>
        <taxon>Spiralia</taxon>
        <taxon>Lophotrochozoa</taxon>
        <taxon>Annelida</taxon>
        <taxon>Polychaeta</taxon>
        <taxon>Sedentaria</taxon>
        <taxon>Canalipalpata</taxon>
        <taxon>Sabellida</taxon>
        <taxon>Siboglinidae</taxon>
        <taxon>Ridgeia</taxon>
    </lineage>
</organism>
<dbReference type="GO" id="GO:0000166">
    <property type="term" value="F:nucleotide binding"/>
    <property type="evidence" value="ECO:0007669"/>
    <property type="project" value="UniProtKB-KW"/>
</dbReference>
<sequence length="725" mass="79407">MQSVIDVAMNTCDECARIYADGARLWMNISAEATRLTTRHEPPLDTRRLHSAAVDLASDCRRYRAALANATAAYVDAIVTSLHHVTSSADGRIALMAIMLLVTFVLCPALCVDYVLAAERTMAAMRKYTTTMKDKMRDIDAQKKCTDGLLHKLLPPAVAKDLMANQEVLAESYESVTIYFSDIVGFTSLSSQSSPMQASDVVTFLNKLYTEFDSRIDLYDVYKVETIGDAYMIVSGCPRTNGIRHAGEIATLSLDILNMVQNFQIPHLPDRKLMIRIGVHSGACLAAVVGNKMPRYCLFGQAVNIAMRMESTGQALRIQISDDCKTLLDRLGKYDFKDRGQIEVKEGIFVKSHWLTGKEGYNFQVNLDVCMFIPKKVKLDRVIVTRKAAASSMTSLGRKNKGTPMMGNGMFPSKDDTVSDTWSGRMSTDTAASASEGNVSKADALRDGSQTGSITSEVTNTEEAREKVPEKPSVNTAKEGDARVPRIQAKQQINNGIAANQLERIREMDHPQTENEATPPGSYPPDNQERVLRERILAVRNQLQELQTDIRDNINASEGVDAKDESGTSGGLLPDVTQTSKIPKGDSVSASTNVPSEDNDKSIAMIPSNTSTPSGNDANVDMSVIHGDRRQSPAENDRLDSTATGDDWSKHTDETNTRSSTEADQMAGADMKTDQTTVDDINPGKETGSSVKDASEHEGHKEHPHKLKKQVSILCECSLEKHNAL</sequence>
<evidence type="ECO:0000256" key="2">
    <source>
        <dbReference type="ARBA" id="ARBA00022692"/>
    </source>
</evidence>
<dbReference type="FunFam" id="3.30.70.1230:FF:000015">
    <property type="entry name" value="Guanylate cyclase"/>
    <property type="match status" value="1"/>
</dbReference>
<comment type="caution">
    <text evidence="10">The sequence shown here is derived from an EMBL/GenBank/DDBJ whole genome shotgun (WGS) entry which is preliminary data.</text>
</comment>
<feature type="compositionally biased region" description="Polar residues" evidence="7">
    <location>
        <begin position="419"/>
        <end position="438"/>
    </location>
</feature>
<keyword evidence="6" id="KW-0456">Lyase</keyword>
<dbReference type="PANTHER" id="PTHR11920">
    <property type="entry name" value="GUANYLYL CYCLASE"/>
    <property type="match status" value="1"/>
</dbReference>
<dbReference type="EMBL" id="JAODUO010000527">
    <property type="protein sequence ID" value="KAK2178852.1"/>
    <property type="molecule type" value="Genomic_DNA"/>
</dbReference>
<dbReference type="SUPFAM" id="SSF55073">
    <property type="entry name" value="Nucleotide cyclase"/>
    <property type="match status" value="1"/>
</dbReference>
<dbReference type="Pfam" id="PF00211">
    <property type="entry name" value="Guanylate_cyc"/>
    <property type="match status" value="1"/>
</dbReference>
<evidence type="ECO:0000256" key="7">
    <source>
        <dbReference type="SAM" id="MobiDB-lite"/>
    </source>
</evidence>
<dbReference type="Gene3D" id="6.10.250.780">
    <property type="match status" value="1"/>
</dbReference>
<keyword evidence="3" id="KW-0547">Nucleotide-binding</keyword>
<dbReference type="GO" id="GO:0007168">
    <property type="term" value="P:receptor guanylyl cyclase signaling pathway"/>
    <property type="evidence" value="ECO:0007669"/>
    <property type="project" value="TreeGrafter"/>
</dbReference>
<dbReference type="InterPro" id="IPR029787">
    <property type="entry name" value="Nucleotide_cyclase"/>
</dbReference>
<dbReference type="Proteomes" id="UP001209878">
    <property type="component" value="Unassembled WGS sequence"/>
</dbReference>
<keyword evidence="4 8" id="KW-1133">Transmembrane helix</keyword>
<dbReference type="GO" id="GO:0001653">
    <property type="term" value="F:peptide receptor activity"/>
    <property type="evidence" value="ECO:0007669"/>
    <property type="project" value="TreeGrafter"/>
</dbReference>
<evidence type="ECO:0000256" key="5">
    <source>
        <dbReference type="ARBA" id="ARBA00023136"/>
    </source>
</evidence>
<keyword evidence="11" id="KW-1185">Reference proteome</keyword>
<feature type="compositionally biased region" description="Basic and acidic residues" evidence="7">
    <location>
        <begin position="626"/>
        <end position="640"/>
    </location>
</feature>
<accession>A0AAD9NQB2</accession>
<feature type="compositionally biased region" description="Basic and acidic residues" evidence="7">
    <location>
        <begin position="647"/>
        <end position="656"/>
    </location>
</feature>
<evidence type="ECO:0000313" key="10">
    <source>
        <dbReference type="EMBL" id="KAK2178852.1"/>
    </source>
</evidence>
<keyword evidence="5 8" id="KW-0472">Membrane</keyword>
<dbReference type="Gene3D" id="3.30.70.1230">
    <property type="entry name" value="Nucleotide cyclase"/>
    <property type="match status" value="1"/>
</dbReference>
<evidence type="ECO:0000313" key="11">
    <source>
        <dbReference type="Proteomes" id="UP001209878"/>
    </source>
</evidence>
<evidence type="ECO:0000256" key="8">
    <source>
        <dbReference type="SAM" id="Phobius"/>
    </source>
</evidence>
<dbReference type="InterPro" id="IPR001054">
    <property type="entry name" value="A/G_cyclase"/>
</dbReference>
<dbReference type="PROSITE" id="PS50125">
    <property type="entry name" value="GUANYLATE_CYCLASE_2"/>
    <property type="match status" value="1"/>
</dbReference>
<dbReference type="CDD" id="cd07302">
    <property type="entry name" value="CHD"/>
    <property type="match status" value="1"/>
</dbReference>
<name>A0AAD9NQB2_RIDPI</name>
<evidence type="ECO:0000256" key="1">
    <source>
        <dbReference type="ARBA" id="ARBA00004370"/>
    </source>
</evidence>
<feature type="compositionally biased region" description="Polar residues" evidence="7">
    <location>
        <begin position="448"/>
        <end position="461"/>
    </location>
</feature>
<evidence type="ECO:0000259" key="9">
    <source>
        <dbReference type="PROSITE" id="PS50125"/>
    </source>
</evidence>
<dbReference type="AlphaFoldDB" id="A0AAD9NQB2"/>
<feature type="domain" description="Guanylate cyclase" evidence="9">
    <location>
        <begin position="177"/>
        <end position="310"/>
    </location>
</feature>
<dbReference type="SMART" id="SM00044">
    <property type="entry name" value="CYCc"/>
    <property type="match status" value="1"/>
</dbReference>
<dbReference type="InterPro" id="IPR050401">
    <property type="entry name" value="Cyclic_nucleotide_synthase"/>
</dbReference>
<gene>
    <name evidence="10" type="ORF">NP493_527g06029</name>
</gene>
<feature type="region of interest" description="Disordered" evidence="7">
    <location>
        <begin position="395"/>
        <end position="496"/>
    </location>
</feature>
<keyword evidence="2 8" id="KW-0812">Transmembrane</keyword>